<dbReference type="Pfam" id="PF13516">
    <property type="entry name" value="LRR_6"/>
    <property type="match status" value="6"/>
</dbReference>
<dbReference type="Proteomes" id="UP000314983">
    <property type="component" value="Chromosome 5"/>
</dbReference>
<reference evidence="4" key="3">
    <citation type="submission" date="2025-09" db="UniProtKB">
        <authorList>
            <consortium name="Ensembl"/>
        </authorList>
    </citation>
    <scope>IDENTIFICATION</scope>
</reference>
<feature type="coiled-coil region" evidence="3">
    <location>
        <begin position="185"/>
        <end position="243"/>
    </location>
</feature>
<evidence type="ECO:0000313" key="4">
    <source>
        <dbReference type="Ensembl" id="ENSEEEP00000061874.1"/>
    </source>
</evidence>
<proteinExistence type="predicted"/>
<reference evidence="4" key="2">
    <citation type="submission" date="2025-08" db="UniProtKB">
        <authorList>
            <consortium name="Ensembl"/>
        </authorList>
    </citation>
    <scope>IDENTIFICATION</scope>
</reference>
<dbReference type="GeneTree" id="ENSGT01150000287004"/>
<organism evidence="4 5">
    <name type="scientific">Electrophorus electricus</name>
    <name type="common">Electric eel</name>
    <name type="synonym">Gymnotus electricus</name>
    <dbReference type="NCBI Taxonomy" id="8005"/>
    <lineage>
        <taxon>Eukaryota</taxon>
        <taxon>Metazoa</taxon>
        <taxon>Chordata</taxon>
        <taxon>Craniata</taxon>
        <taxon>Vertebrata</taxon>
        <taxon>Euteleostomi</taxon>
        <taxon>Actinopterygii</taxon>
        <taxon>Neopterygii</taxon>
        <taxon>Teleostei</taxon>
        <taxon>Ostariophysi</taxon>
        <taxon>Gymnotiformes</taxon>
        <taxon>Gymnotoidei</taxon>
        <taxon>Gymnotidae</taxon>
        <taxon>Electrophorus</taxon>
    </lineage>
</organism>
<protein>
    <submittedName>
        <fullName evidence="4">Uncharacterized protein</fullName>
    </submittedName>
</protein>
<dbReference type="Gene3D" id="3.80.10.10">
    <property type="entry name" value="Ribonuclease Inhibitor"/>
    <property type="match status" value="3"/>
</dbReference>
<keyword evidence="3" id="KW-0175">Coiled coil</keyword>
<dbReference type="Ensembl" id="ENSEEET00000053412.1">
    <property type="protein sequence ID" value="ENSEEEP00000061874.1"/>
    <property type="gene ID" value="ENSEEEG00000028278.1"/>
</dbReference>
<dbReference type="InterPro" id="IPR051261">
    <property type="entry name" value="NLR"/>
</dbReference>
<dbReference type="InterPro" id="IPR001611">
    <property type="entry name" value="Leu-rich_rpt"/>
</dbReference>
<keyword evidence="2" id="KW-0677">Repeat</keyword>
<accession>A0AAY5EYV7</accession>
<evidence type="ECO:0000313" key="5">
    <source>
        <dbReference type="Proteomes" id="UP000314983"/>
    </source>
</evidence>
<evidence type="ECO:0000256" key="3">
    <source>
        <dbReference type="SAM" id="Coils"/>
    </source>
</evidence>
<name>A0AAY5EYV7_ELEEL</name>
<gene>
    <name evidence="4" type="primary">RNH1</name>
</gene>
<dbReference type="SUPFAM" id="SSF52047">
    <property type="entry name" value="RNI-like"/>
    <property type="match status" value="2"/>
</dbReference>
<keyword evidence="5" id="KW-1185">Reference proteome</keyword>
<dbReference type="SMART" id="SM00368">
    <property type="entry name" value="LRR_RI"/>
    <property type="match status" value="9"/>
</dbReference>
<reference evidence="4 5" key="1">
    <citation type="submission" date="2020-05" db="EMBL/GenBank/DDBJ databases">
        <title>Electrophorus electricus (electric eel) genome, fEleEle1, primary haplotype.</title>
        <authorList>
            <person name="Myers G."/>
            <person name="Meyer A."/>
            <person name="Fedrigo O."/>
            <person name="Formenti G."/>
            <person name="Rhie A."/>
            <person name="Tracey A."/>
            <person name="Sims Y."/>
            <person name="Jarvis E.D."/>
        </authorList>
    </citation>
    <scope>NUCLEOTIDE SEQUENCE [LARGE SCALE GENOMIC DNA]</scope>
</reference>
<dbReference type="AlphaFoldDB" id="A0AAY5EYV7"/>
<evidence type="ECO:0000256" key="1">
    <source>
        <dbReference type="ARBA" id="ARBA00022614"/>
    </source>
</evidence>
<keyword evidence="1" id="KW-0433">Leucine-rich repeat</keyword>
<evidence type="ECO:0000256" key="2">
    <source>
        <dbReference type="ARBA" id="ARBA00022737"/>
    </source>
</evidence>
<dbReference type="InterPro" id="IPR032675">
    <property type="entry name" value="LRR_dom_sf"/>
</dbReference>
<dbReference type="PANTHER" id="PTHR24106">
    <property type="entry name" value="NACHT, LRR AND CARD DOMAINS-CONTAINING"/>
    <property type="match status" value="1"/>
</dbReference>
<sequence length="353" mass="38222">HPTIITTAVLSGCGLTEGSCKSLTSVLQTENSLRELEMNKNDLQISGVEQLCAGLKSSHGKLEILRLSGCGLTEGTCKFLTSVLQTENSLRELEMNNNDLQNSGVKQLCAGLKISVTIFNSCKSLTSVLQTENSLRELKINNNDLQNSGVEQLCAGLKSSNCKLEILRLSGCGLNEESCKSLTSVLQTENSLRELKINNNDLQNSGVEQLCAGLKISVTIFEFLQTENSLRELEMNNNDLQNSGVEQLCAGLKSSHCKLEILSASHSLSLSTCFPSFCRLSGCLVTEEGCSSLASALRSNPSHLEELDLTYNHPGESGVKLLSARLEDPHCRLDTLRYGTLVCEVLTDVGCVL</sequence>